<dbReference type="Gene3D" id="3.30.450.40">
    <property type="match status" value="1"/>
</dbReference>
<evidence type="ECO:0000256" key="1">
    <source>
        <dbReference type="ARBA" id="ARBA00022801"/>
    </source>
</evidence>
<accession>A0A8J3PPK0</accession>
<name>A0A8J3PPK0_9ACTN</name>
<proteinExistence type="predicted"/>
<feature type="domain" description="PPM-type phosphatase" evidence="2">
    <location>
        <begin position="222"/>
        <end position="429"/>
    </location>
</feature>
<gene>
    <name evidence="3" type="ORF">Pka01_08730</name>
</gene>
<keyword evidence="1" id="KW-0378">Hydrolase</keyword>
<dbReference type="SMART" id="SM00331">
    <property type="entry name" value="PP2C_SIG"/>
    <property type="match status" value="1"/>
</dbReference>
<dbReference type="InterPro" id="IPR001932">
    <property type="entry name" value="PPM-type_phosphatase-like_dom"/>
</dbReference>
<dbReference type="SUPFAM" id="SSF55781">
    <property type="entry name" value="GAF domain-like"/>
    <property type="match status" value="1"/>
</dbReference>
<dbReference type="Pfam" id="PF01590">
    <property type="entry name" value="GAF"/>
    <property type="match status" value="1"/>
</dbReference>
<keyword evidence="4" id="KW-1185">Reference proteome</keyword>
<dbReference type="AlphaFoldDB" id="A0A8J3PPK0"/>
<dbReference type="InterPro" id="IPR052016">
    <property type="entry name" value="Bact_Sigma-Reg"/>
</dbReference>
<evidence type="ECO:0000313" key="4">
    <source>
        <dbReference type="Proteomes" id="UP000630097"/>
    </source>
</evidence>
<dbReference type="RefSeq" id="WP_203881238.1">
    <property type="nucleotide sequence ID" value="NZ_BAABHH010000002.1"/>
</dbReference>
<reference evidence="3 4" key="1">
    <citation type="submission" date="2021-01" db="EMBL/GenBank/DDBJ databases">
        <title>Whole genome shotgun sequence of Planotetraspora kaengkrachanensis NBRC 104272.</title>
        <authorList>
            <person name="Komaki H."/>
            <person name="Tamura T."/>
        </authorList>
    </citation>
    <scope>NUCLEOTIDE SEQUENCE [LARGE SCALE GENOMIC DNA]</scope>
    <source>
        <strain evidence="3 4">NBRC 104272</strain>
    </source>
</reference>
<sequence>MADARSAVRDPKRLAAVRASGLLDSEHDPGLDRFTRLAAGTTNAVRSFVSIVGSERSLWRSTIGPGGLAGAEEVDRRLPVEASPCRTLVATNTPLIVEDAAHDPRVRDLAVVAELDIGAMAGCPVHGPEGEVLGGLWVLDAAPRAWSEGDIQVLSALAQAISAEIALRGALTRANRRVSALQAAGATSTELAQTLQQSLLPPVMPEMAGMEAAAAFIPAAGGVIVTGDFYDLFPTGESRWCVVLGDVSGHGVEAAQLTALARYTIRADALNTLSPNRVLAQLNQALLTQRKPDERFLTAVCAIMRPDKDGFTGLITTAGHPSALLHRADGTVESLRTSGTLLGMFPDADLGQVRFSLHPGDALVLYSDGVTEAHAANDWDLFGEERLITLISKVGNAEAEAHVKGISDSVLTYSRGHMIDDMAILVLRVLPSGETGAGG</sequence>
<dbReference type="PROSITE" id="PS51746">
    <property type="entry name" value="PPM_2"/>
    <property type="match status" value="1"/>
</dbReference>
<dbReference type="InterPro" id="IPR029016">
    <property type="entry name" value="GAF-like_dom_sf"/>
</dbReference>
<dbReference type="PANTHER" id="PTHR43156">
    <property type="entry name" value="STAGE II SPORULATION PROTEIN E-RELATED"/>
    <property type="match status" value="1"/>
</dbReference>
<dbReference type="EMBL" id="BONV01000002">
    <property type="protein sequence ID" value="GIG77746.1"/>
    <property type="molecule type" value="Genomic_DNA"/>
</dbReference>
<protein>
    <recommendedName>
        <fullName evidence="2">PPM-type phosphatase domain-containing protein</fullName>
    </recommendedName>
</protein>
<dbReference type="PANTHER" id="PTHR43156:SF2">
    <property type="entry name" value="STAGE II SPORULATION PROTEIN E"/>
    <property type="match status" value="1"/>
</dbReference>
<dbReference type="Proteomes" id="UP000630097">
    <property type="component" value="Unassembled WGS sequence"/>
</dbReference>
<dbReference type="Pfam" id="PF07228">
    <property type="entry name" value="SpoIIE"/>
    <property type="match status" value="1"/>
</dbReference>
<dbReference type="InterPro" id="IPR003018">
    <property type="entry name" value="GAF"/>
</dbReference>
<dbReference type="InterPro" id="IPR036457">
    <property type="entry name" value="PPM-type-like_dom_sf"/>
</dbReference>
<comment type="caution">
    <text evidence="3">The sequence shown here is derived from an EMBL/GenBank/DDBJ whole genome shotgun (WGS) entry which is preliminary data.</text>
</comment>
<dbReference type="GO" id="GO:0016791">
    <property type="term" value="F:phosphatase activity"/>
    <property type="evidence" value="ECO:0007669"/>
    <property type="project" value="TreeGrafter"/>
</dbReference>
<organism evidence="3 4">
    <name type="scientific">Planotetraspora kaengkrachanensis</name>
    <dbReference type="NCBI Taxonomy" id="575193"/>
    <lineage>
        <taxon>Bacteria</taxon>
        <taxon>Bacillati</taxon>
        <taxon>Actinomycetota</taxon>
        <taxon>Actinomycetes</taxon>
        <taxon>Streptosporangiales</taxon>
        <taxon>Streptosporangiaceae</taxon>
        <taxon>Planotetraspora</taxon>
    </lineage>
</organism>
<dbReference type="SUPFAM" id="SSF81606">
    <property type="entry name" value="PP2C-like"/>
    <property type="match status" value="1"/>
</dbReference>
<dbReference type="SMART" id="SM00065">
    <property type="entry name" value="GAF"/>
    <property type="match status" value="1"/>
</dbReference>
<evidence type="ECO:0000259" key="2">
    <source>
        <dbReference type="PROSITE" id="PS51746"/>
    </source>
</evidence>
<dbReference type="Gene3D" id="3.60.40.10">
    <property type="entry name" value="PPM-type phosphatase domain"/>
    <property type="match status" value="1"/>
</dbReference>
<evidence type="ECO:0000313" key="3">
    <source>
        <dbReference type="EMBL" id="GIG77746.1"/>
    </source>
</evidence>